<dbReference type="OrthoDB" id="2018246at2759"/>
<protein>
    <submittedName>
        <fullName evidence="2">Uncharacterized protein</fullName>
    </submittedName>
</protein>
<proteinExistence type="predicted"/>
<feature type="compositionally biased region" description="Basic and acidic residues" evidence="1">
    <location>
        <begin position="117"/>
        <end position="129"/>
    </location>
</feature>
<evidence type="ECO:0000313" key="3">
    <source>
        <dbReference type="Proteomes" id="UP000266841"/>
    </source>
</evidence>
<accession>K0TEX4</accession>
<dbReference type="CDD" id="cd21383">
    <property type="entry name" value="GAT_GGA_Tom1-like"/>
    <property type="match status" value="1"/>
</dbReference>
<gene>
    <name evidence="2" type="ORF">THAOC_00922</name>
</gene>
<dbReference type="AlphaFoldDB" id="K0TEX4"/>
<evidence type="ECO:0000313" key="2">
    <source>
        <dbReference type="EMBL" id="EJK77258.1"/>
    </source>
</evidence>
<dbReference type="eggNOG" id="ENOG502SVWH">
    <property type="taxonomic scope" value="Eukaryota"/>
</dbReference>
<organism evidence="2 3">
    <name type="scientific">Thalassiosira oceanica</name>
    <name type="common">Marine diatom</name>
    <dbReference type="NCBI Taxonomy" id="159749"/>
    <lineage>
        <taxon>Eukaryota</taxon>
        <taxon>Sar</taxon>
        <taxon>Stramenopiles</taxon>
        <taxon>Ochrophyta</taxon>
        <taxon>Bacillariophyta</taxon>
        <taxon>Coscinodiscophyceae</taxon>
        <taxon>Thalassiosirophycidae</taxon>
        <taxon>Thalassiosirales</taxon>
        <taxon>Thalassiosiraceae</taxon>
        <taxon>Thalassiosira</taxon>
    </lineage>
</organism>
<evidence type="ECO:0000256" key="1">
    <source>
        <dbReference type="SAM" id="MobiDB-lite"/>
    </source>
</evidence>
<sequence>MNYYPAPFQKPLNASSISRPGRKEGSHQPSGSDRTMATATASRSTAAAVDPDAKVLSDLSALSGQIELCGSMLKLAGPLSSIKEDDALLAVIGFLEASAPRMVELIEAAAGGSLGGEDVRGVPGRERPSHGHPCGPQRGRRDAGAAGGRAEDGGPRRSVRRGELLAPTAAVGDPFESGSSSESRDVGTGAAVAGKRPPPDDDDNDFNSFLKERTNAL</sequence>
<name>K0TEX4_THAOC</name>
<comment type="caution">
    <text evidence="2">The sequence shown here is derived from an EMBL/GenBank/DDBJ whole genome shotgun (WGS) entry which is preliminary data.</text>
</comment>
<keyword evidence="3" id="KW-1185">Reference proteome</keyword>
<dbReference type="EMBL" id="AGNL01001105">
    <property type="protein sequence ID" value="EJK77258.1"/>
    <property type="molecule type" value="Genomic_DNA"/>
</dbReference>
<feature type="compositionally biased region" description="Basic and acidic residues" evidence="1">
    <location>
        <begin position="139"/>
        <end position="163"/>
    </location>
</feature>
<feature type="region of interest" description="Disordered" evidence="1">
    <location>
        <begin position="1"/>
        <end position="49"/>
    </location>
</feature>
<feature type="compositionally biased region" description="Low complexity" evidence="1">
    <location>
        <begin position="34"/>
        <end position="48"/>
    </location>
</feature>
<reference evidence="2 3" key="1">
    <citation type="journal article" date="2012" name="Genome Biol.">
        <title>Genome and low-iron response of an oceanic diatom adapted to chronic iron limitation.</title>
        <authorList>
            <person name="Lommer M."/>
            <person name="Specht M."/>
            <person name="Roy A.S."/>
            <person name="Kraemer L."/>
            <person name="Andreson R."/>
            <person name="Gutowska M.A."/>
            <person name="Wolf J."/>
            <person name="Bergner S.V."/>
            <person name="Schilhabel M.B."/>
            <person name="Klostermeier U.C."/>
            <person name="Beiko R.G."/>
            <person name="Rosenstiel P."/>
            <person name="Hippler M."/>
            <person name="Laroche J."/>
        </authorList>
    </citation>
    <scope>NUCLEOTIDE SEQUENCE [LARGE SCALE GENOMIC DNA]</scope>
    <source>
        <strain evidence="2 3">CCMP1005</strain>
    </source>
</reference>
<dbReference type="Proteomes" id="UP000266841">
    <property type="component" value="Unassembled WGS sequence"/>
</dbReference>
<feature type="region of interest" description="Disordered" evidence="1">
    <location>
        <begin position="113"/>
        <end position="217"/>
    </location>
</feature>